<keyword evidence="15" id="KW-1185">Reference proteome</keyword>
<feature type="domain" description="Sphingomyelin phosphodiesterase C-terminal" evidence="13">
    <location>
        <begin position="377"/>
        <end position="495"/>
    </location>
</feature>
<dbReference type="GO" id="GO:0005615">
    <property type="term" value="C:extracellular space"/>
    <property type="evidence" value="ECO:0007669"/>
    <property type="project" value="TreeGrafter"/>
</dbReference>
<feature type="binding site" evidence="10">
    <location>
        <position position="316"/>
    </location>
    <ligand>
        <name>Zn(2+)</name>
        <dbReference type="ChEBI" id="CHEBI:29105"/>
        <label>2</label>
    </ligand>
</feature>
<feature type="binding site" evidence="10">
    <location>
        <position position="152"/>
    </location>
    <ligand>
        <name>Zn(2+)</name>
        <dbReference type="ChEBI" id="CHEBI:29105"/>
        <label>2</label>
    </ligand>
</feature>
<dbReference type="GO" id="GO:0006685">
    <property type="term" value="P:sphingomyelin catabolic process"/>
    <property type="evidence" value="ECO:0007669"/>
    <property type="project" value="UniProtKB-UniRule"/>
</dbReference>
<dbReference type="STRING" id="101091.A0A1C7N7T9"/>
<feature type="disulfide bond" evidence="11">
    <location>
        <begin position="482"/>
        <end position="486"/>
    </location>
</feature>
<comment type="function">
    <text evidence="9">Converts sphingomyelin to ceramide.</text>
</comment>
<organism evidence="14 15">
    <name type="scientific">Choanephora cucurbitarum</name>
    <dbReference type="NCBI Taxonomy" id="101091"/>
    <lineage>
        <taxon>Eukaryota</taxon>
        <taxon>Fungi</taxon>
        <taxon>Fungi incertae sedis</taxon>
        <taxon>Mucoromycota</taxon>
        <taxon>Mucoromycotina</taxon>
        <taxon>Mucoromycetes</taxon>
        <taxon>Mucorales</taxon>
        <taxon>Mucorineae</taxon>
        <taxon>Choanephoraceae</taxon>
        <taxon>Choanephoroideae</taxon>
        <taxon>Choanephora</taxon>
    </lineage>
</organism>
<evidence type="ECO:0000259" key="13">
    <source>
        <dbReference type="Pfam" id="PF19272"/>
    </source>
</evidence>
<feature type="domain" description="Calcineurin-like phosphoesterase" evidence="12">
    <location>
        <begin position="74"/>
        <end position="354"/>
    </location>
</feature>
<sequence length="534" mass="61794">MVDDQVCEGMVREQGPVIRRVLRTMDVGGRDGHLACASVLNACPYPKIIPWTVPFPKPKPKYTYRHKRNNKTITVLHLSDWHVDPQYQEGAETECSKPICCRKEYTDYQNISSKASPWGSFNCDSSIHLIQSMLDYIPKISPKTSFGILTGDIPPHEVWETLPVKKTQAIQEASYTLLHSYFDSPLFIGAKLYPAIGNHEAAPTNLFPLIDSNLPRDDRRRYDMSMEWLYSTLQSSWEGWLPSQHLPSIHKNSGSYISHPYPGLKLISINTNFCYNLNWWMYEQPSRRDPNGILTWLVAQLQKSEDIRERVWIIGHTPPGDDSCFHDYSNYYYQIIERYAPHVIAGQFFGHTHRDEIQLFYRHNATQKAKDAISIGYLAPSITPFPDMNPGFRTYTVDTGTFEVVDSHTYIADLNQSIDWEHEPNWHREYSAKEYYGSNTNSFAPLSPAWWHQFTEEMEHDDKKFDLYWLHRYKSSPSIPPCDHQCRINAVCNIRAGKSELRCDYDPSEATPRAVILDRKDKNACGLQLLKRSV</sequence>
<evidence type="ECO:0000256" key="9">
    <source>
        <dbReference type="PIRNR" id="PIRNR000948"/>
    </source>
</evidence>
<dbReference type="GO" id="GO:0004767">
    <property type="term" value="F:sphingomyelin phosphodiesterase activity"/>
    <property type="evidence" value="ECO:0007669"/>
    <property type="project" value="UniProtKB-UniRule"/>
</dbReference>
<evidence type="ECO:0000256" key="6">
    <source>
        <dbReference type="ARBA" id="ARBA00022801"/>
    </source>
</evidence>
<comment type="similarity">
    <text evidence="2 9">Belongs to the acid sphingomyelinase family.</text>
</comment>
<dbReference type="OrthoDB" id="282973at2759"/>
<name>A0A1C7N7T9_9FUNG</name>
<dbReference type="Pfam" id="PF00149">
    <property type="entry name" value="Metallophos"/>
    <property type="match status" value="1"/>
</dbReference>
<dbReference type="EMBL" id="LUGH01000440">
    <property type="protein sequence ID" value="OBZ85038.1"/>
    <property type="molecule type" value="Genomic_DNA"/>
</dbReference>
<dbReference type="InterPro" id="IPR041805">
    <property type="entry name" value="ASMase/PPN1_MPP"/>
</dbReference>
<dbReference type="PANTHER" id="PTHR10340">
    <property type="entry name" value="SPHINGOMYELIN PHOSPHODIESTERASE"/>
    <property type="match status" value="1"/>
</dbReference>
<feature type="disulfide bond" evidence="11">
    <location>
        <begin position="101"/>
        <end position="123"/>
    </location>
</feature>
<feature type="binding site" evidence="10">
    <location>
        <position position="152"/>
    </location>
    <ligand>
        <name>Zn(2+)</name>
        <dbReference type="ChEBI" id="CHEBI:29105"/>
        <label>1</label>
    </ligand>
</feature>
<reference evidence="14 15" key="1">
    <citation type="submission" date="2016-03" db="EMBL/GenBank/DDBJ databases">
        <title>Choanephora cucurbitarum.</title>
        <authorList>
            <person name="Min B."/>
            <person name="Park H."/>
            <person name="Park J.-H."/>
            <person name="Shin H.-D."/>
            <person name="Choi I.-G."/>
        </authorList>
    </citation>
    <scope>NUCLEOTIDE SEQUENCE [LARGE SCALE GENOMIC DNA]</scope>
    <source>
        <strain evidence="14 15">KUS-F28377</strain>
    </source>
</reference>
<feature type="binding site" evidence="10">
    <location>
        <position position="198"/>
    </location>
    <ligand>
        <name>Zn(2+)</name>
        <dbReference type="ChEBI" id="CHEBI:29105"/>
        <label>2</label>
    </ligand>
</feature>
<keyword evidence="7 10" id="KW-0862">Zinc</keyword>
<dbReference type="GO" id="GO:0016020">
    <property type="term" value="C:membrane"/>
    <property type="evidence" value="ECO:0007669"/>
    <property type="project" value="GOC"/>
</dbReference>
<evidence type="ECO:0000256" key="2">
    <source>
        <dbReference type="ARBA" id="ARBA00008234"/>
    </source>
</evidence>
<evidence type="ECO:0000256" key="1">
    <source>
        <dbReference type="ARBA" id="ARBA00004613"/>
    </source>
</evidence>
<evidence type="ECO:0000313" key="14">
    <source>
        <dbReference type="EMBL" id="OBZ85038.1"/>
    </source>
</evidence>
<keyword evidence="8" id="KW-0325">Glycoprotein</keyword>
<dbReference type="GO" id="GO:0016798">
    <property type="term" value="F:hydrolase activity, acting on glycosyl bonds"/>
    <property type="evidence" value="ECO:0007669"/>
    <property type="project" value="UniProtKB-KW"/>
</dbReference>
<dbReference type="SUPFAM" id="SSF56300">
    <property type="entry name" value="Metallo-dependent phosphatases"/>
    <property type="match status" value="1"/>
</dbReference>
<dbReference type="PIRSF" id="PIRSF000948">
    <property type="entry name" value="Sphingomy_PDE"/>
    <property type="match status" value="1"/>
</dbReference>
<evidence type="ECO:0000256" key="7">
    <source>
        <dbReference type="ARBA" id="ARBA00022833"/>
    </source>
</evidence>
<dbReference type="InterPro" id="IPR004843">
    <property type="entry name" value="Calcineurin-like_PHP"/>
</dbReference>
<keyword evidence="6 9" id="KW-0378">Hydrolase</keyword>
<evidence type="ECO:0000256" key="10">
    <source>
        <dbReference type="PIRSR" id="PIRSR000948-1"/>
    </source>
</evidence>
<evidence type="ECO:0000259" key="12">
    <source>
        <dbReference type="Pfam" id="PF00149"/>
    </source>
</evidence>
<dbReference type="PANTHER" id="PTHR10340:SF34">
    <property type="entry name" value="SPHINGOMYELIN PHOSPHODIESTERASE"/>
    <property type="match status" value="1"/>
</dbReference>
<feature type="disulfide bond" evidence="11">
    <location>
        <begin position="274"/>
        <end position="324"/>
    </location>
</feature>
<comment type="caution">
    <text evidence="14">The sequence shown here is derived from an EMBL/GenBank/DDBJ whole genome shotgun (WGS) entry which is preliminary data.</text>
</comment>
<dbReference type="InterPro" id="IPR029052">
    <property type="entry name" value="Metallo-depent_PP-like"/>
</dbReference>
<protein>
    <recommendedName>
        <fullName evidence="9">Sphingomyelin phosphodiesterase</fullName>
    </recommendedName>
</protein>
<dbReference type="GO" id="GO:0046872">
    <property type="term" value="F:metal ion binding"/>
    <property type="evidence" value="ECO:0007669"/>
    <property type="project" value="UniProtKB-KW"/>
</dbReference>
<evidence type="ECO:0000313" key="15">
    <source>
        <dbReference type="Proteomes" id="UP000093000"/>
    </source>
</evidence>
<dbReference type="Pfam" id="PF19272">
    <property type="entry name" value="ASMase_C"/>
    <property type="match status" value="1"/>
</dbReference>
<evidence type="ECO:0000256" key="8">
    <source>
        <dbReference type="ARBA" id="ARBA00023180"/>
    </source>
</evidence>
<feature type="disulfide bond" evidence="11">
    <location>
        <begin position="95"/>
        <end position="100"/>
    </location>
</feature>
<dbReference type="InParanoid" id="A0A1C7N7T9"/>
<evidence type="ECO:0000256" key="3">
    <source>
        <dbReference type="ARBA" id="ARBA00022525"/>
    </source>
</evidence>
<dbReference type="InterPro" id="IPR011160">
    <property type="entry name" value="Sphingomy_PDE"/>
</dbReference>
<evidence type="ECO:0000256" key="5">
    <source>
        <dbReference type="ARBA" id="ARBA00022729"/>
    </source>
</evidence>
<dbReference type="InterPro" id="IPR045473">
    <property type="entry name" value="ASM_C"/>
</dbReference>
<keyword evidence="9" id="KW-0326">Glycosidase</keyword>
<evidence type="ECO:0000256" key="4">
    <source>
        <dbReference type="ARBA" id="ARBA00022723"/>
    </source>
</evidence>
<keyword evidence="5" id="KW-0732">Signal</keyword>
<gene>
    <name evidence="14" type="primary">Smpd1</name>
    <name evidence="14" type="ORF">A0J61_06914</name>
</gene>
<comment type="cofactor">
    <cofactor evidence="10">
        <name>Zn(2+)</name>
        <dbReference type="ChEBI" id="CHEBI:29105"/>
    </cofactor>
    <text evidence="10">Binds 2 Zn(2+) ions per subunit.</text>
</comment>
<keyword evidence="3" id="KW-0964">Secreted</keyword>
<proteinExistence type="inferred from homology"/>
<keyword evidence="4 10" id="KW-0479">Metal-binding</keyword>
<dbReference type="AlphaFoldDB" id="A0A1C7N7T9"/>
<feature type="binding site" evidence="10">
    <location>
        <position position="351"/>
    </location>
    <ligand>
        <name>Zn(2+)</name>
        <dbReference type="ChEBI" id="CHEBI:29105"/>
        <label>2</label>
    </ligand>
</feature>
<evidence type="ECO:0000256" key="11">
    <source>
        <dbReference type="PIRSR" id="PIRSR000948-2"/>
    </source>
</evidence>
<keyword evidence="11" id="KW-1015">Disulfide bond</keyword>
<accession>A0A1C7N7T9</accession>
<feature type="binding site" evidence="10">
    <location>
        <position position="80"/>
    </location>
    <ligand>
        <name>Zn(2+)</name>
        <dbReference type="ChEBI" id="CHEBI:29105"/>
        <label>1</label>
    </ligand>
</feature>
<dbReference type="Gene3D" id="3.60.21.10">
    <property type="match status" value="1"/>
</dbReference>
<dbReference type="CDD" id="cd00842">
    <property type="entry name" value="MPP_ASMase"/>
    <property type="match status" value="1"/>
</dbReference>
<feature type="binding site" evidence="10">
    <location>
        <position position="353"/>
    </location>
    <ligand>
        <name>Zn(2+)</name>
        <dbReference type="ChEBI" id="CHEBI:29105"/>
        <label>1</label>
    </ligand>
</feature>
<comment type="subcellular location">
    <subcellularLocation>
        <location evidence="1">Secreted</location>
    </subcellularLocation>
</comment>
<feature type="binding site" evidence="10">
    <location>
        <position position="82"/>
    </location>
    <ligand>
        <name>Zn(2+)</name>
        <dbReference type="ChEBI" id="CHEBI:29105"/>
        <label>1</label>
    </ligand>
</feature>
<dbReference type="Proteomes" id="UP000093000">
    <property type="component" value="Unassembled WGS sequence"/>
</dbReference>